<evidence type="ECO:0000256" key="4">
    <source>
        <dbReference type="ARBA" id="ARBA00023014"/>
    </source>
</evidence>
<dbReference type="OrthoDB" id="9789030at2"/>
<evidence type="ECO:0000313" key="6">
    <source>
        <dbReference type="EMBL" id="QJT09243.1"/>
    </source>
</evidence>
<name>A0A6P1ZHM1_9BACT</name>
<dbReference type="Proteomes" id="UP000434052">
    <property type="component" value="Unassembled WGS sequence"/>
</dbReference>
<keyword evidence="9" id="KW-1185">Reference proteome</keyword>
<accession>A0A6P1ZHM1</accession>
<keyword evidence="4" id="KW-0411">Iron-sulfur</keyword>
<dbReference type="GO" id="GO:0046872">
    <property type="term" value="F:metal ion binding"/>
    <property type="evidence" value="ECO:0007669"/>
    <property type="project" value="UniProtKB-KW"/>
</dbReference>
<dbReference type="InterPro" id="IPR017900">
    <property type="entry name" value="4Fe4S_Fe_S_CS"/>
</dbReference>
<dbReference type="GO" id="GO:0051539">
    <property type="term" value="F:4 iron, 4 sulfur cluster binding"/>
    <property type="evidence" value="ECO:0007669"/>
    <property type="project" value="UniProtKB-KW"/>
</dbReference>
<feature type="domain" description="4Fe-4S ferredoxin-type" evidence="5">
    <location>
        <begin position="92"/>
        <end position="123"/>
    </location>
</feature>
<dbReference type="Pfam" id="PF00037">
    <property type="entry name" value="Fer4"/>
    <property type="match status" value="1"/>
</dbReference>
<gene>
    <name evidence="7" type="ORF">DQK91_13580</name>
    <name evidence="6" type="ORF">E8L03_09965</name>
</gene>
<protein>
    <submittedName>
        <fullName evidence="7">(Fe-S)-binding protein</fullName>
    </submittedName>
</protein>
<evidence type="ECO:0000313" key="8">
    <source>
        <dbReference type="Proteomes" id="UP000434052"/>
    </source>
</evidence>
<evidence type="ECO:0000256" key="1">
    <source>
        <dbReference type="ARBA" id="ARBA00022485"/>
    </source>
</evidence>
<keyword evidence="2" id="KW-0479">Metal-binding</keyword>
<feature type="domain" description="4Fe-4S ferredoxin-type" evidence="5">
    <location>
        <begin position="26"/>
        <end position="57"/>
    </location>
</feature>
<proteinExistence type="predicted"/>
<evidence type="ECO:0000259" key="5">
    <source>
        <dbReference type="PROSITE" id="PS51379"/>
    </source>
</evidence>
<evidence type="ECO:0000313" key="7">
    <source>
        <dbReference type="EMBL" id="TVM32738.1"/>
    </source>
</evidence>
<dbReference type="EMBL" id="QMIF01000009">
    <property type="protein sequence ID" value="TVM32738.1"/>
    <property type="molecule type" value="Genomic_DNA"/>
</dbReference>
<dbReference type="PANTHER" id="PTHR43177">
    <property type="entry name" value="PROTEIN NRFC"/>
    <property type="match status" value="1"/>
</dbReference>
<dbReference type="Gene3D" id="3.30.70.20">
    <property type="match status" value="2"/>
</dbReference>
<sequence length="188" mass="20606">MSEPKNDVCVDESLLDENETAAPEGMTLFIDYSKCIGCETCEAVCGFIHDAPRINMTRTPDGVMVPLYCHHCDKPHCLRVCTKGAVARDRDGAVVLQPMLCRGCETRQCVQSCPYSAMFLSDRGGLVRKCDLCASRRDLGMGPACVAMCPTGAIQYVDRSEVAGLETEESKEALEKVLTYLRPSSHKC</sequence>
<keyword evidence="3" id="KW-0408">Iron</keyword>
<dbReference type="InterPro" id="IPR050954">
    <property type="entry name" value="ET_IronSulfur_Cluster-Binding"/>
</dbReference>
<evidence type="ECO:0000256" key="2">
    <source>
        <dbReference type="ARBA" id="ARBA00022723"/>
    </source>
</evidence>
<dbReference type="Pfam" id="PF13247">
    <property type="entry name" value="Fer4_11"/>
    <property type="match status" value="1"/>
</dbReference>
<dbReference type="PROSITE" id="PS51379">
    <property type="entry name" value="4FE4S_FER_2"/>
    <property type="match status" value="2"/>
</dbReference>
<dbReference type="AlphaFoldDB" id="A0A6P1ZHM1"/>
<dbReference type="PANTHER" id="PTHR43177:SF3">
    <property type="entry name" value="PROTEIN NRFC HOMOLOG"/>
    <property type="match status" value="1"/>
</dbReference>
<dbReference type="PROSITE" id="PS00198">
    <property type="entry name" value="4FE4S_FER_1"/>
    <property type="match status" value="1"/>
</dbReference>
<dbReference type="SUPFAM" id="SSF54862">
    <property type="entry name" value="4Fe-4S ferredoxins"/>
    <property type="match status" value="1"/>
</dbReference>
<dbReference type="CDD" id="cd04410">
    <property type="entry name" value="DMSOR_beta-like"/>
    <property type="match status" value="1"/>
</dbReference>
<reference evidence="7 8" key="1">
    <citation type="submission" date="2018-06" db="EMBL/GenBank/DDBJ databases">
        <title>Complete genome of Desulfovibrio marinus P48SEP.</title>
        <authorList>
            <person name="Crispim J.S."/>
            <person name="Vidigal P.M.P."/>
            <person name="Silva L.C.F."/>
            <person name="Araujo L.C."/>
            <person name="Laguardia C.N."/>
            <person name="Dias R.S."/>
            <person name="Sousa M.P."/>
            <person name="Paula S.O."/>
            <person name="Silva C."/>
        </authorList>
    </citation>
    <scope>NUCLEOTIDE SEQUENCE [LARGE SCALE GENOMIC DNA]</scope>
    <source>
        <strain evidence="7 8">P48SEP</strain>
    </source>
</reference>
<evidence type="ECO:0000313" key="9">
    <source>
        <dbReference type="Proteomes" id="UP000503251"/>
    </source>
</evidence>
<evidence type="ECO:0000256" key="3">
    <source>
        <dbReference type="ARBA" id="ARBA00023004"/>
    </source>
</evidence>
<reference evidence="6 9" key="2">
    <citation type="submission" date="2019-04" db="EMBL/GenBank/DDBJ databases">
        <title>Isolation and culture of sulfate reducing bacteria from the cold seep of the South China Sea.</title>
        <authorList>
            <person name="Sun C."/>
            <person name="Liu R."/>
        </authorList>
    </citation>
    <scope>NUCLEOTIDE SEQUENCE [LARGE SCALE GENOMIC DNA]</scope>
    <source>
        <strain evidence="6 9">CS1</strain>
    </source>
</reference>
<keyword evidence="1" id="KW-0004">4Fe-4S</keyword>
<organism evidence="7 8">
    <name type="scientific">Oceanidesulfovibrio marinus</name>
    <dbReference type="NCBI Taxonomy" id="370038"/>
    <lineage>
        <taxon>Bacteria</taxon>
        <taxon>Pseudomonadati</taxon>
        <taxon>Thermodesulfobacteriota</taxon>
        <taxon>Desulfovibrionia</taxon>
        <taxon>Desulfovibrionales</taxon>
        <taxon>Desulfovibrionaceae</taxon>
        <taxon>Oceanidesulfovibrio</taxon>
    </lineage>
</organism>
<dbReference type="Proteomes" id="UP000503251">
    <property type="component" value="Chromosome"/>
</dbReference>
<dbReference type="InterPro" id="IPR017896">
    <property type="entry name" value="4Fe4S_Fe-S-bd"/>
</dbReference>
<dbReference type="EMBL" id="CP039543">
    <property type="protein sequence ID" value="QJT09243.1"/>
    <property type="molecule type" value="Genomic_DNA"/>
</dbReference>